<protein>
    <submittedName>
        <fullName evidence="2">Uncharacterized protein</fullName>
    </submittedName>
</protein>
<keyword evidence="1" id="KW-0812">Transmembrane</keyword>
<name>A0ABS4NKA4_9BACL</name>
<evidence type="ECO:0000256" key="1">
    <source>
        <dbReference type="SAM" id="Phobius"/>
    </source>
</evidence>
<keyword evidence="1" id="KW-0472">Membrane</keyword>
<gene>
    <name evidence="2" type="ORF">J2Z70_000615</name>
</gene>
<keyword evidence="3" id="KW-1185">Reference proteome</keyword>
<sequence length="119" mass="13711">MYKEGYPAEKGDPLSRLVMMPVVGHGMMNILFPLVGKIMVRSIMKATFAPEPVLLRFILHRNYCRERSYGHPDSAPYIRNKLQTIGLCFLPQLKCSSYSMINGAKFEQLLKQEVRIIYD</sequence>
<organism evidence="2 3">
    <name type="scientific">Paenibacillus silagei</name>
    <dbReference type="NCBI Taxonomy" id="1670801"/>
    <lineage>
        <taxon>Bacteria</taxon>
        <taxon>Bacillati</taxon>
        <taxon>Bacillota</taxon>
        <taxon>Bacilli</taxon>
        <taxon>Bacillales</taxon>
        <taxon>Paenibacillaceae</taxon>
        <taxon>Paenibacillus</taxon>
    </lineage>
</organism>
<accession>A0ABS4NKA4</accession>
<dbReference type="Proteomes" id="UP000773462">
    <property type="component" value="Unassembled WGS sequence"/>
</dbReference>
<proteinExistence type="predicted"/>
<evidence type="ECO:0000313" key="3">
    <source>
        <dbReference type="Proteomes" id="UP000773462"/>
    </source>
</evidence>
<feature type="transmembrane region" description="Helical" evidence="1">
    <location>
        <begin position="17"/>
        <end position="35"/>
    </location>
</feature>
<evidence type="ECO:0000313" key="2">
    <source>
        <dbReference type="EMBL" id="MBP2110476.1"/>
    </source>
</evidence>
<comment type="caution">
    <text evidence="2">The sequence shown here is derived from an EMBL/GenBank/DDBJ whole genome shotgun (WGS) entry which is preliminary data.</text>
</comment>
<dbReference type="EMBL" id="JAGGLV010000001">
    <property type="protein sequence ID" value="MBP2110476.1"/>
    <property type="molecule type" value="Genomic_DNA"/>
</dbReference>
<keyword evidence="1" id="KW-1133">Transmembrane helix</keyword>
<reference evidence="2 3" key="1">
    <citation type="submission" date="2021-03" db="EMBL/GenBank/DDBJ databases">
        <title>Genomic Encyclopedia of Type Strains, Phase IV (KMG-IV): sequencing the most valuable type-strain genomes for metagenomic binning, comparative biology and taxonomic classification.</title>
        <authorList>
            <person name="Goeker M."/>
        </authorList>
    </citation>
    <scope>NUCLEOTIDE SEQUENCE [LARGE SCALE GENOMIC DNA]</scope>
    <source>
        <strain evidence="2 3">DSM 101953</strain>
    </source>
</reference>